<keyword evidence="8" id="KW-1185">Reference proteome</keyword>
<dbReference type="InterPro" id="IPR044862">
    <property type="entry name" value="Pro_4_hyd_alph_FE2OG_OXY"/>
</dbReference>
<evidence type="ECO:0000256" key="3">
    <source>
        <dbReference type="ARBA" id="ARBA00022964"/>
    </source>
</evidence>
<feature type="domain" description="Prolyl 4-hydroxylase alpha subunit" evidence="6">
    <location>
        <begin position="77"/>
        <end position="257"/>
    </location>
</feature>
<organism evidence="7 8">
    <name type="scientific">Crenothrix polyspora</name>
    <dbReference type="NCBI Taxonomy" id="360316"/>
    <lineage>
        <taxon>Bacteria</taxon>
        <taxon>Pseudomonadati</taxon>
        <taxon>Pseudomonadota</taxon>
        <taxon>Gammaproteobacteria</taxon>
        <taxon>Methylococcales</taxon>
        <taxon>Crenotrichaceae</taxon>
        <taxon>Crenothrix</taxon>
    </lineage>
</organism>
<keyword evidence="5" id="KW-0408">Iron</keyword>
<dbReference type="Proteomes" id="UP000195442">
    <property type="component" value="Unassembled WGS sequence"/>
</dbReference>
<dbReference type="Gene3D" id="2.60.120.620">
    <property type="entry name" value="q2cbj1_9rhob like domain"/>
    <property type="match status" value="1"/>
</dbReference>
<dbReference type="Pfam" id="PF13640">
    <property type="entry name" value="2OG-FeII_Oxy_3"/>
    <property type="match status" value="1"/>
</dbReference>
<name>A0A1R4H171_9GAMM</name>
<accession>A0A1R4H171</accession>
<keyword evidence="4" id="KW-0560">Oxidoreductase</keyword>
<sequence length="266" mass="30469">MDESWKNWVKENLARGCKPPEIKDILLKNNFTLPVIKKAMGDKFPEDAAQDARHVDYEALANIKITKTAKLVDTDLLQLYTLESFLSEQECNKLVDLINRHLRPSTISIESNDKYFRTSSTCDMALIENPMVQAIDRKIADTIGINVAYSEKIQAQKYAVGQEFKAHTDYFEPHTEEYKTFASETGNRTWTFMVYLNDTIKGGGTQFVNLGKTFYPKKGMAVIWNNLSPEGMPNYDTLHWGLPVEQGEKVIITKWFREKGTGEMFC</sequence>
<evidence type="ECO:0000256" key="1">
    <source>
        <dbReference type="ARBA" id="ARBA00001961"/>
    </source>
</evidence>
<dbReference type="AlphaFoldDB" id="A0A1R4H171"/>
<dbReference type="PANTHER" id="PTHR10869:SF246">
    <property type="entry name" value="TRANSMEMBRANE PROLYL 4-HYDROXYLASE"/>
    <property type="match status" value="1"/>
</dbReference>
<dbReference type="InterPro" id="IPR006620">
    <property type="entry name" value="Pro_4_hyd_alph"/>
</dbReference>
<reference evidence="8" key="1">
    <citation type="submission" date="2017-02" db="EMBL/GenBank/DDBJ databases">
        <authorList>
            <person name="Daims H."/>
        </authorList>
    </citation>
    <scope>NUCLEOTIDE SEQUENCE [LARGE SCALE GENOMIC DNA]</scope>
</reference>
<evidence type="ECO:0000256" key="5">
    <source>
        <dbReference type="ARBA" id="ARBA00023004"/>
    </source>
</evidence>
<dbReference type="GO" id="GO:0005506">
    <property type="term" value="F:iron ion binding"/>
    <property type="evidence" value="ECO:0007669"/>
    <property type="project" value="InterPro"/>
</dbReference>
<evidence type="ECO:0000256" key="2">
    <source>
        <dbReference type="ARBA" id="ARBA00022723"/>
    </source>
</evidence>
<dbReference type="RefSeq" id="WP_087145889.1">
    <property type="nucleotide sequence ID" value="NZ_FUKJ01000048.1"/>
</dbReference>
<keyword evidence="3" id="KW-0223">Dioxygenase</keyword>
<keyword evidence="2" id="KW-0479">Metal-binding</keyword>
<dbReference type="GO" id="GO:0031418">
    <property type="term" value="F:L-ascorbic acid binding"/>
    <property type="evidence" value="ECO:0007669"/>
    <property type="project" value="InterPro"/>
</dbReference>
<dbReference type="SMART" id="SM00702">
    <property type="entry name" value="P4Hc"/>
    <property type="match status" value="1"/>
</dbReference>
<evidence type="ECO:0000313" key="7">
    <source>
        <dbReference type="EMBL" id="SJM89971.1"/>
    </source>
</evidence>
<gene>
    <name evidence="7" type="ORF">CRENPOLYSF2_1410004</name>
</gene>
<protein>
    <submittedName>
        <fullName evidence="7">2OG-Fe(II) oxygenase</fullName>
    </submittedName>
</protein>
<comment type="cofactor">
    <cofactor evidence="1">
        <name>L-ascorbate</name>
        <dbReference type="ChEBI" id="CHEBI:38290"/>
    </cofactor>
</comment>
<evidence type="ECO:0000259" key="6">
    <source>
        <dbReference type="SMART" id="SM00702"/>
    </source>
</evidence>
<dbReference type="InterPro" id="IPR045054">
    <property type="entry name" value="P4HA-like"/>
</dbReference>
<dbReference type="GO" id="GO:0004656">
    <property type="term" value="F:procollagen-proline 4-dioxygenase activity"/>
    <property type="evidence" value="ECO:0007669"/>
    <property type="project" value="TreeGrafter"/>
</dbReference>
<proteinExistence type="predicted"/>
<evidence type="ECO:0000256" key="4">
    <source>
        <dbReference type="ARBA" id="ARBA00023002"/>
    </source>
</evidence>
<dbReference type="PANTHER" id="PTHR10869">
    <property type="entry name" value="PROLYL 4-HYDROXYLASE ALPHA SUBUNIT"/>
    <property type="match status" value="1"/>
</dbReference>
<evidence type="ECO:0000313" key="8">
    <source>
        <dbReference type="Proteomes" id="UP000195442"/>
    </source>
</evidence>
<dbReference type="OrthoDB" id="269774at2"/>
<dbReference type="EMBL" id="FUKJ01000048">
    <property type="protein sequence ID" value="SJM89971.1"/>
    <property type="molecule type" value="Genomic_DNA"/>
</dbReference>